<evidence type="ECO:0000256" key="12">
    <source>
        <dbReference type="ARBA" id="ARBA00048988"/>
    </source>
</evidence>
<evidence type="ECO:0000256" key="13">
    <source>
        <dbReference type="HAMAP-Rule" id="MF_01451"/>
    </source>
</evidence>
<feature type="binding site" evidence="14">
    <location>
        <begin position="24"/>
        <end position="31"/>
    </location>
    <ligand>
        <name>ATP</name>
        <dbReference type="ChEBI" id="CHEBI:30616"/>
    </ligand>
</feature>
<evidence type="ECO:0000256" key="7">
    <source>
        <dbReference type="ARBA" id="ARBA00022840"/>
    </source>
</evidence>
<comment type="catalytic activity">
    <reaction evidence="12 13">
        <text>ATP + H2O = ADP + phosphate + H(+)</text>
        <dbReference type="Rhea" id="RHEA:13065"/>
        <dbReference type="ChEBI" id="CHEBI:15377"/>
        <dbReference type="ChEBI" id="CHEBI:15378"/>
        <dbReference type="ChEBI" id="CHEBI:30616"/>
        <dbReference type="ChEBI" id="CHEBI:43474"/>
        <dbReference type="ChEBI" id="CHEBI:456216"/>
        <dbReference type="EC" id="5.6.2.4"/>
    </reaction>
</comment>
<evidence type="ECO:0000256" key="2">
    <source>
        <dbReference type="ARBA" id="ARBA00022741"/>
    </source>
</evidence>
<name>A0ABS6CZR5_9FIRM</name>
<evidence type="ECO:0000256" key="4">
    <source>
        <dbReference type="ARBA" id="ARBA00022801"/>
    </source>
</evidence>
<dbReference type="RefSeq" id="WP_216238969.1">
    <property type="nucleotide sequence ID" value="NZ_JABACJ020000001.1"/>
</dbReference>
<dbReference type="NCBIfam" id="TIGR02785">
    <property type="entry name" value="addA_Gpos"/>
    <property type="match status" value="1"/>
</dbReference>
<evidence type="ECO:0000256" key="3">
    <source>
        <dbReference type="ARBA" id="ARBA00022763"/>
    </source>
</evidence>
<dbReference type="GO" id="GO:0004386">
    <property type="term" value="F:helicase activity"/>
    <property type="evidence" value="ECO:0007669"/>
    <property type="project" value="UniProtKB-KW"/>
</dbReference>
<comment type="subunit">
    <text evidence="13">Heterodimer of AddA and AddB/RexB.</text>
</comment>
<dbReference type="InterPro" id="IPR038726">
    <property type="entry name" value="PDDEXK_AddAB-type"/>
</dbReference>
<evidence type="ECO:0000256" key="10">
    <source>
        <dbReference type="ARBA" id="ARBA00023235"/>
    </source>
</evidence>
<dbReference type="Pfam" id="PF13361">
    <property type="entry name" value="UvrD_C"/>
    <property type="match status" value="1"/>
</dbReference>
<evidence type="ECO:0000256" key="5">
    <source>
        <dbReference type="ARBA" id="ARBA00022806"/>
    </source>
</evidence>
<evidence type="ECO:0000256" key="9">
    <source>
        <dbReference type="ARBA" id="ARBA00023204"/>
    </source>
</evidence>
<comment type="cofactor">
    <cofactor evidence="13">
        <name>Mg(2+)</name>
        <dbReference type="ChEBI" id="CHEBI:18420"/>
    </cofactor>
</comment>
<keyword evidence="4 13" id="KW-0378">Hydrolase</keyword>
<dbReference type="InterPro" id="IPR014152">
    <property type="entry name" value="AddA"/>
</dbReference>
<keyword evidence="2 13" id="KW-0547">Nucleotide-binding</keyword>
<feature type="domain" description="UvrD-like helicase C-terminal" evidence="17">
    <location>
        <begin position="523"/>
        <end position="839"/>
    </location>
</feature>
<dbReference type="InterPro" id="IPR014016">
    <property type="entry name" value="UvrD-like_ATP-bd"/>
</dbReference>
<organism evidence="18 19">
    <name type="scientific">Faecalicatena faecalis</name>
    <dbReference type="NCBI Taxonomy" id="2726362"/>
    <lineage>
        <taxon>Bacteria</taxon>
        <taxon>Bacillati</taxon>
        <taxon>Bacillota</taxon>
        <taxon>Clostridia</taxon>
        <taxon>Lachnospirales</taxon>
        <taxon>Lachnospiraceae</taxon>
        <taxon>Faecalicatena</taxon>
    </lineage>
</organism>
<dbReference type="PANTHER" id="PTHR11070:SF48">
    <property type="entry name" value="ATP-DEPENDENT HELICASE_NUCLEASE SUBUNIT A"/>
    <property type="match status" value="1"/>
</dbReference>
<dbReference type="PANTHER" id="PTHR11070">
    <property type="entry name" value="UVRD / RECB / PCRA DNA HELICASE FAMILY MEMBER"/>
    <property type="match status" value="1"/>
</dbReference>
<accession>A0ABS6CZR5</accession>
<evidence type="ECO:0000256" key="15">
    <source>
        <dbReference type="SAM" id="Coils"/>
    </source>
</evidence>
<evidence type="ECO:0000256" key="1">
    <source>
        <dbReference type="ARBA" id="ARBA00022722"/>
    </source>
</evidence>
<evidence type="ECO:0000256" key="6">
    <source>
        <dbReference type="ARBA" id="ARBA00022839"/>
    </source>
</evidence>
<dbReference type="EC" id="5.6.2.4" evidence="13"/>
<comment type="function">
    <text evidence="13">The heterodimer acts as both an ATP-dependent DNA helicase and an ATP-dependent, dual-direction single-stranded exonuclease. Recognizes the chi site generating a DNA molecule suitable for the initiation of homologous recombination. The AddA nuclease domain is required for chi fragment generation; this subunit has the helicase and 3' -&gt; 5' nuclease activities.</text>
</comment>
<keyword evidence="9 13" id="KW-0234">DNA repair</keyword>
<dbReference type="EMBL" id="JABACJ020000001">
    <property type="protein sequence ID" value="MBU3874615.1"/>
    <property type="molecule type" value="Genomic_DNA"/>
</dbReference>
<evidence type="ECO:0000256" key="11">
    <source>
        <dbReference type="ARBA" id="ARBA00034617"/>
    </source>
</evidence>
<keyword evidence="6 13" id="KW-0269">Exonuclease</keyword>
<comment type="caution">
    <text evidence="18">The sequence shown here is derived from an EMBL/GenBank/DDBJ whole genome shotgun (WGS) entry which is preliminary data.</text>
</comment>
<keyword evidence="3 13" id="KW-0227">DNA damage</keyword>
<comment type="similarity">
    <text evidence="13">Belongs to the helicase family. AddA subfamily.</text>
</comment>
<keyword evidence="5 13" id="KW-0347">Helicase</keyword>
<keyword evidence="19" id="KW-1185">Reference proteome</keyword>
<keyword evidence="10 13" id="KW-0413">Isomerase</keyword>
<evidence type="ECO:0000259" key="16">
    <source>
        <dbReference type="PROSITE" id="PS51198"/>
    </source>
</evidence>
<sequence length="1252" mass="143845">MGVKWTAEQQKVIDLRNRNILVSAAAGSGKTAVLVERIIQMLTDSEHPVDVDRLLIVTFTEAAAAEMKERIREAIEKSLEEHPENVHLQRQATLIHSAQITTIHSFCLSVIRDHFHVLDIDPGFRIAEEGELKLLKQDVLDELLEACYANGDVPFLEFVEKFGAGRNDKKMEEVILKLYEYSRSYPQPDMWLDQCAESYRGEESSTEDSSVIEDKTENTEADDSACMKRVKELVRQKAEDMLAILEEGMTICELPDGPYMYGDMLESDQAAVLRLAKSDTFEEMYQAVLGITWKRLSAKKDETVDVDKKERVKALREKVKKMVKDLTGMYFYEEPQEILADMEAAAGTMEVLSGLVKQFAVLFSEKKQSKNMIDFNDMEQFALRILTSKEEGTLVPSPVAKEYQKQFMEVMIDEYQDSNLIQEAILTSVSTVSRGRNNIFMVGDVKQSIYRFRLSRPELFMEKYDTYSQEDSDKQRIDLHKNFRSREEVLSSVNFIFEHIMRKELGGILYDKQAALYPGAAYEPQVDAAGRSINQTELLLVDTSEIQAQEEEEIPPPGKMRTGKELEAKAIAKRIKELLQSGRVLDKATGKYRAPRYQDIVILTRSIKGWADTFAEVLGEEGIPAYAGSQEGYFETYEVSILLDYLRILDNFRQELPLTAVLTSPFAGLNAQELAEIRNAFPEIPFYEAVKRYASYGTEEDQEAETGEGSKGIEEDKQRMFIEPDREISRRLRQFLCTLQHFREMVPYTAIHELLWYIIEETGYGIYAASMPGGAQRMANVDMLVEKASAFEGTSYKGLFNFVRYIEQLQKYDVDYGEANIADEQADTVRILTIHKSKGLEFPIVFVAGMGKQFNTQDVKGSLVIHPEWGVGIDSIDLERRTKIPTILKKVIQEEITRENLGEELRVLYVALTRAKEKLIMTGQLSNAEETLERYEAEDRKGRDKDAEPLPYYILAGARSYLDWVLPLLPKITEEIPIEVRIEDVWNLAANESADRKAEEIARDVLEHWDTTRTHHEQLGRQLKEQLGYIYPYEQEGKLKLKFTVSELKKRAYLEEEAGEEMYEEPEMVPLLPEFLKEETKLTGASRGSAYHKLLELLDFTKEYEQKTLLSEIRRLESEGRLAHDMAQCIRPFDILVFLSSRSGKRMIEAAKRNQLRKEQPFVLGVDAREIYPDERSDETILVQGIIDVYFEEEDGLVVLDYKTDHVRTAEELKEKYHAQLDYYAQALEQLLGKHVKEKIIYSFTLKQEISV</sequence>
<evidence type="ECO:0000313" key="18">
    <source>
        <dbReference type="EMBL" id="MBU3874615.1"/>
    </source>
</evidence>
<dbReference type="Proteomes" id="UP000723714">
    <property type="component" value="Unassembled WGS sequence"/>
</dbReference>
<keyword evidence="8 13" id="KW-0238">DNA-binding</keyword>
<feature type="coiled-coil region" evidence="15">
    <location>
        <begin position="918"/>
        <end position="945"/>
    </location>
</feature>
<dbReference type="Pfam" id="PF00580">
    <property type="entry name" value="UvrD-helicase"/>
    <property type="match status" value="1"/>
</dbReference>
<dbReference type="PROSITE" id="PS51217">
    <property type="entry name" value="UVRD_HELICASE_CTER"/>
    <property type="match status" value="1"/>
</dbReference>
<keyword evidence="1 13" id="KW-0540">Nuclease</keyword>
<comment type="catalytic activity">
    <reaction evidence="11 13">
        <text>Couples ATP hydrolysis with the unwinding of duplex DNA by translocating in the 3'-5' direction.</text>
        <dbReference type="EC" id="5.6.2.4"/>
    </reaction>
</comment>
<dbReference type="PROSITE" id="PS51198">
    <property type="entry name" value="UVRD_HELICASE_ATP_BIND"/>
    <property type="match status" value="1"/>
</dbReference>
<proteinExistence type="inferred from homology"/>
<dbReference type="EC" id="3.1.-.-" evidence="13"/>
<reference evidence="18 19" key="1">
    <citation type="submission" date="2021-06" db="EMBL/GenBank/DDBJ databases">
        <title>Faecalicatena sp. nov. isolated from porcine feces.</title>
        <authorList>
            <person name="Oh B.S."/>
            <person name="Lee J.H."/>
        </authorList>
    </citation>
    <scope>NUCLEOTIDE SEQUENCE [LARGE SCALE GENOMIC DNA]</scope>
    <source>
        <strain evidence="18 19">AGMB00832</strain>
    </source>
</reference>
<dbReference type="Pfam" id="PF12705">
    <property type="entry name" value="PDDEXK_1"/>
    <property type="match status" value="1"/>
</dbReference>
<dbReference type="InterPro" id="IPR000212">
    <property type="entry name" value="DNA_helicase_UvrD/REP"/>
</dbReference>
<evidence type="ECO:0000259" key="17">
    <source>
        <dbReference type="PROSITE" id="PS51217"/>
    </source>
</evidence>
<keyword evidence="15" id="KW-0175">Coiled coil</keyword>
<evidence type="ECO:0000313" key="19">
    <source>
        <dbReference type="Proteomes" id="UP000723714"/>
    </source>
</evidence>
<keyword evidence="7 13" id="KW-0067">ATP-binding</keyword>
<evidence type="ECO:0000256" key="14">
    <source>
        <dbReference type="PROSITE-ProRule" id="PRU00560"/>
    </source>
</evidence>
<dbReference type="HAMAP" id="MF_01451">
    <property type="entry name" value="AddA"/>
    <property type="match status" value="1"/>
</dbReference>
<protein>
    <recommendedName>
        <fullName evidence="13">ATP-dependent helicase/nuclease subunit A</fullName>
        <ecNumber evidence="13">3.1.-.-</ecNumber>
        <ecNumber evidence="13">5.6.2.4</ecNumber>
    </recommendedName>
    <alternativeName>
        <fullName evidence="13">ATP-dependent helicase/nuclease AddA</fullName>
    </alternativeName>
    <alternativeName>
        <fullName evidence="13">DNA 3'-5' helicase AddA</fullName>
    </alternativeName>
</protein>
<gene>
    <name evidence="13 18" type="primary">addA</name>
    <name evidence="18" type="ORF">HGO97_002160</name>
</gene>
<evidence type="ECO:0000256" key="8">
    <source>
        <dbReference type="ARBA" id="ARBA00023125"/>
    </source>
</evidence>
<feature type="domain" description="UvrD-like helicase ATP-binding" evidence="16">
    <location>
        <begin position="3"/>
        <end position="486"/>
    </location>
</feature>
<dbReference type="InterPro" id="IPR014017">
    <property type="entry name" value="DNA_helicase_UvrD-like_C"/>
</dbReference>